<comment type="caution">
    <text evidence="5">The sequence shown here is derived from an EMBL/GenBank/DDBJ whole genome shotgun (WGS) entry which is preliminary data.</text>
</comment>
<reference evidence="5 6" key="1">
    <citation type="submission" date="2018-05" db="EMBL/GenBank/DDBJ databases">
        <title>Genome sequencing and assembly of the regulated plant pathogen Lachnellula willkommii and related sister species for the development of diagnostic species identification markers.</title>
        <authorList>
            <person name="Giroux E."/>
            <person name="Bilodeau G."/>
        </authorList>
    </citation>
    <scope>NUCLEOTIDE SEQUENCE [LARGE SCALE GENOMIC DNA]</scope>
    <source>
        <strain evidence="5 6">CBS 268.59</strain>
    </source>
</reference>
<accession>A0A8T9CCC2</accession>
<dbReference type="PROSITE" id="PS50088">
    <property type="entry name" value="ANK_REPEAT"/>
    <property type="match status" value="2"/>
</dbReference>
<evidence type="ECO:0000256" key="4">
    <source>
        <dbReference type="SAM" id="MobiDB-lite"/>
    </source>
</evidence>
<dbReference type="InterPro" id="IPR002110">
    <property type="entry name" value="Ankyrin_rpt"/>
</dbReference>
<evidence type="ECO:0000313" key="5">
    <source>
        <dbReference type="EMBL" id="TVY80563.1"/>
    </source>
</evidence>
<keyword evidence="2 3" id="KW-0040">ANK repeat</keyword>
<feature type="repeat" description="ANK" evidence="3">
    <location>
        <begin position="1414"/>
        <end position="1446"/>
    </location>
</feature>
<dbReference type="InterPro" id="IPR050745">
    <property type="entry name" value="Multifunctional_regulatory"/>
</dbReference>
<evidence type="ECO:0000256" key="3">
    <source>
        <dbReference type="PROSITE-ProRule" id="PRU00023"/>
    </source>
</evidence>
<feature type="region of interest" description="Disordered" evidence="4">
    <location>
        <begin position="24"/>
        <end position="46"/>
    </location>
</feature>
<gene>
    <name evidence="5" type="primary">ANKRD44</name>
    <name evidence="5" type="ORF">LSUE1_G005408</name>
</gene>
<dbReference type="Proteomes" id="UP000469558">
    <property type="component" value="Unassembled WGS sequence"/>
</dbReference>
<name>A0A8T9CCC2_9HELO</name>
<dbReference type="PANTHER" id="PTHR24189">
    <property type="entry name" value="MYOTROPHIN"/>
    <property type="match status" value="1"/>
</dbReference>
<feature type="repeat" description="ANK" evidence="3">
    <location>
        <begin position="1381"/>
        <end position="1413"/>
    </location>
</feature>
<dbReference type="InterPro" id="IPR036770">
    <property type="entry name" value="Ankyrin_rpt-contain_sf"/>
</dbReference>
<dbReference type="SUPFAM" id="SSF48403">
    <property type="entry name" value="Ankyrin repeat"/>
    <property type="match status" value="3"/>
</dbReference>
<dbReference type="Gene3D" id="1.25.40.20">
    <property type="entry name" value="Ankyrin repeat-containing domain"/>
    <property type="match status" value="5"/>
</dbReference>
<evidence type="ECO:0000256" key="2">
    <source>
        <dbReference type="ARBA" id="ARBA00023043"/>
    </source>
</evidence>
<evidence type="ECO:0000313" key="6">
    <source>
        <dbReference type="Proteomes" id="UP000469558"/>
    </source>
</evidence>
<keyword evidence="1" id="KW-0677">Repeat</keyword>
<dbReference type="PANTHER" id="PTHR24189:SF50">
    <property type="entry name" value="ANKYRIN REPEAT AND SOCS BOX PROTEIN 2"/>
    <property type="match status" value="1"/>
</dbReference>
<dbReference type="EMBL" id="QGMK01000659">
    <property type="protein sequence ID" value="TVY80563.1"/>
    <property type="molecule type" value="Genomic_DNA"/>
</dbReference>
<proteinExistence type="predicted"/>
<organism evidence="5 6">
    <name type="scientific">Lachnellula suecica</name>
    <dbReference type="NCBI Taxonomy" id="602035"/>
    <lineage>
        <taxon>Eukaryota</taxon>
        <taxon>Fungi</taxon>
        <taxon>Dikarya</taxon>
        <taxon>Ascomycota</taxon>
        <taxon>Pezizomycotina</taxon>
        <taxon>Leotiomycetes</taxon>
        <taxon>Helotiales</taxon>
        <taxon>Lachnaceae</taxon>
        <taxon>Lachnellula</taxon>
    </lineage>
</organism>
<protein>
    <submittedName>
        <fullName evidence="5">Serine/threonine-protein phosphatase 6 regulatory ankyrin repeat subunit B</fullName>
    </submittedName>
</protein>
<dbReference type="PROSITE" id="PS50297">
    <property type="entry name" value="ANK_REP_REGION"/>
    <property type="match status" value="2"/>
</dbReference>
<evidence type="ECO:0000256" key="1">
    <source>
        <dbReference type="ARBA" id="ARBA00022737"/>
    </source>
</evidence>
<dbReference type="Pfam" id="PF12796">
    <property type="entry name" value="Ank_2"/>
    <property type="match status" value="2"/>
</dbReference>
<dbReference type="OrthoDB" id="194358at2759"/>
<sequence length="1903" mass="208813">MAPTTSLQRSQRIQQIAQEHNAIPSVDLTVLSPPDRPPTLSVPDDDRKADAILGQMKIEESQNNTSRKSLMKNFAKSKKSSQYTYGDLYGALKRVVDENGLPGVLEVLLRRFLAVEGNINVAKRPSTSILHRRESQAYKLERGFLIQQATKQRRVPFVQLLAPHADQESLDQSLQFALQFKDQAIIELLLQYGANSARSEEVFVEAASSNNVELLSTLLRARHKVSQQCISRSLLPAAVNGYSTIVTLLVQAGADGDHDGASALMCAIRTSQVNIVASILTGENKSSGSSLDQALASVLSASPSIASSSHCLIELLLCAGPTGNAANEGLLKATQTSNIGLMQLFLSYDIDINYNGGAAIGHAIERNQSFLVETLLQNQILSPETSSELVSHIPRDANPMDRIAILSKLLVSGASGTNCNELLVLAVEQGDVETAQMLVTWGREQNGPPVCSVDYNGARCLQHALALNNLPMIQLLAFDGRPSAFSLSNAFSAIPPLNEEAKFHVAEILLRAGAKGPGVDEELHQAVASHQKSNRLIELLVQYGATILDETLLSVVSQALVDTVRILLSGSVSPSTCTAAIPVAINIPDLPSRYHTLKLLIVHAISGGVENTEISQAVINLLQKSPEDFHLLRLLCEEGKANINAHEGLTVELATMLDGCENLKTVCKSRGGAPSSATVARSLKCAMDLRSTDRCRRDKIEILLQGIKPQQGLDDALIQEIKSAATSNHDLGVIQVLLAAGADVNAREGAAVWGSISYPEIFDVLLWKHPNTISLAKASQQAMNLPEPARCIVCEKLWRAGVSGEVNSRSLLHVLKHETTSAIPLLQLLIPRADVNFRDGQALRIAVKNVFIEGLDLLLAARPTVPSAATKTVAFGEAMNIKSPEIRLDIVQRILAAGLSKLVISDGLMTATTSADVQLTTLLLKYGASTEHKGGQAIIHAAVCGHNDILKLHVGGELCAKPNASILTNAFANAVGAQTGDRATKYLVMKTLLEAGVRGDIVHTTLIEAVREGDVNLKFCELLHDHGASAEFNEGEAVYIATRSGHHETLGLLLRNQLPENILREAYVLVAHLPNQQRYPVIERLLKAGKSVDRHVINSLVHATQQTPPDRRLVKLLLSHDVFDEGQSMLHAASSQDMETLVLLVDTPNALPFISTAFGEVMKNDFHWKSTTGMDIMKLMLEKGASGDAVAEAVCKAAEKSVIAKEVLATGFLPVLLESGADVNYQQGRVLQWATQQMELNLVRMLLPRASAESKAMAIPILFLASDNAALVFKFLQAFMDSMEAGDEHVFASFEHPNPHLGLVLFMALEKFPRKPQIFAALLNIGYNTNQSRLSELDPGVGMEPDPILCWALGQADQKISSISIENLIEGGTNVNFQSKSGFTPLILAIQGQRSEIVSKLITAGANAKVPDRNGITPLAMASSLGNQEIMESLLQASAERDDGSLHDAARELRCESIRLLVKYGHQPDYPSERHDGRSALAELCYKAVDYNPKPVALEEAIQCLMAHEADIWLRCVARDRTARTMLHYALDSSNPMAILTVLLKLMWKRVNDESFLYKDDKYTYSLTKYVEKDVFRGPQSQKDRILHLLRNKRIIDKFWANDIEVEQPEDYCGVPAYIEEEVVRQKLRRKRLEERRQDTLAALELKRLTVAGEVEIMDIQTAAEIRWANEKGQSDLTRLQERANTQLKLEMQAEGQRDMLTAGRMIRERDHMKAIGDVQVSTQRSMNEVATEQERMKNMLQIEYMDTKIVKENEGVRARFAIEGQAKVDADKILAIQHEREKEMRGLKLNEDQARNIMQLDYLTQTNTKQYEATKARLQIEGAARKAEDHLEVRKHAREMESKTLQGEVLTKAFAVTEAVKGIQPMAQKRLGAILGEIPDGSDAGTVKKQFTITNVADWESL</sequence>
<keyword evidence="6" id="KW-1185">Reference proteome</keyword>
<dbReference type="SMART" id="SM00248">
    <property type="entry name" value="ANK"/>
    <property type="match status" value="14"/>
</dbReference>